<name>A0A319E2V0_ASPSB</name>
<dbReference type="PROSITE" id="PS50263">
    <property type="entry name" value="CN_HYDROLASE"/>
    <property type="match status" value="1"/>
</dbReference>
<dbReference type="EMBL" id="KZ826370">
    <property type="protein sequence ID" value="PYI04321.1"/>
    <property type="molecule type" value="Genomic_DNA"/>
</dbReference>
<evidence type="ECO:0000256" key="2">
    <source>
        <dbReference type="ARBA" id="ARBA00022801"/>
    </source>
</evidence>
<proteinExistence type="inferred from homology"/>
<dbReference type="GO" id="GO:0000257">
    <property type="term" value="F:nitrilase activity"/>
    <property type="evidence" value="ECO:0007669"/>
    <property type="project" value="UniProtKB-EC"/>
</dbReference>
<keyword evidence="2" id="KW-0378">Hydrolase</keyword>
<evidence type="ECO:0000313" key="6">
    <source>
        <dbReference type="EMBL" id="PYI04321.1"/>
    </source>
</evidence>
<dbReference type="Proteomes" id="UP000248423">
    <property type="component" value="Unassembled WGS sequence"/>
</dbReference>
<feature type="domain" description="CN hydrolase" evidence="5">
    <location>
        <begin position="4"/>
        <end position="280"/>
    </location>
</feature>
<dbReference type="PROSITE" id="PS00921">
    <property type="entry name" value="NITRIL_CHT_2"/>
    <property type="match status" value="1"/>
</dbReference>
<protein>
    <recommendedName>
        <fullName evidence="4">nitrilase</fullName>
        <ecNumber evidence="4">3.5.5.1</ecNumber>
    </recommendedName>
</protein>
<evidence type="ECO:0000256" key="3">
    <source>
        <dbReference type="ARBA" id="ARBA00036406"/>
    </source>
</evidence>
<dbReference type="PANTHER" id="PTHR46044:SF14">
    <property type="entry name" value="ARYLACETONITRILASE"/>
    <property type="match status" value="1"/>
</dbReference>
<dbReference type="Pfam" id="PF00795">
    <property type="entry name" value="CN_hydrolase"/>
    <property type="match status" value="1"/>
</dbReference>
<dbReference type="VEuPathDB" id="FungiDB:BO78DRAFT_431378"/>
<dbReference type="InterPro" id="IPR000132">
    <property type="entry name" value="Nitrilase/CN_hydratase_CS"/>
</dbReference>
<evidence type="ECO:0000313" key="7">
    <source>
        <dbReference type="Proteomes" id="UP000248423"/>
    </source>
</evidence>
<dbReference type="EC" id="3.5.5.1" evidence="4"/>
<gene>
    <name evidence="6" type="ORF">BO78DRAFT_431378</name>
</gene>
<accession>A0A319E2V0</accession>
<dbReference type="FunFam" id="3.60.110.10:FF:000011">
    <property type="entry name" value="Cyanide hydratase"/>
    <property type="match status" value="1"/>
</dbReference>
<dbReference type="OrthoDB" id="10250282at2759"/>
<dbReference type="InterPro" id="IPR044149">
    <property type="entry name" value="Nitrilases_CHs"/>
</dbReference>
<dbReference type="SUPFAM" id="SSF56317">
    <property type="entry name" value="Carbon-nitrogen hydrolase"/>
    <property type="match status" value="1"/>
</dbReference>
<dbReference type="InterPro" id="IPR036526">
    <property type="entry name" value="C-N_Hydrolase_sf"/>
</dbReference>
<dbReference type="PANTHER" id="PTHR46044">
    <property type="entry name" value="NITRILASE"/>
    <property type="match status" value="1"/>
</dbReference>
<dbReference type="InterPro" id="IPR003010">
    <property type="entry name" value="C-N_Hydrolase"/>
</dbReference>
<dbReference type="STRING" id="1448318.A0A319E2V0"/>
<comment type="catalytic activity">
    <reaction evidence="3">
        <text>a nitrile + 2 H2O = a carboxylate + NH4(+)</text>
        <dbReference type="Rhea" id="RHEA:21724"/>
        <dbReference type="ChEBI" id="CHEBI:15377"/>
        <dbReference type="ChEBI" id="CHEBI:18379"/>
        <dbReference type="ChEBI" id="CHEBI:28938"/>
        <dbReference type="ChEBI" id="CHEBI:29067"/>
        <dbReference type="EC" id="3.5.5.1"/>
    </reaction>
</comment>
<evidence type="ECO:0000259" key="5">
    <source>
        <dbReference type="PROSITE" id="PS50263"/>
    </source>
</evidence>
<reference evidence="6 7" key="1">
    <citation type="submission" date="2018-02" db="EMBL/GenBank/DDBJ databases">
        <title>The genomes of Aspergillus section Nigri reveals drivers in fungal speciation.</title>
        <authorList>
            <consortium name="DOE Joint Genome Institute"/>
            <person name="Vesth T.C."/>
            <person name="Nybo J."/>
            <person name="Theobald S."/>
            <person name="Brandl J."/>
            <person name="Frisvad J.C."/>
            <person name="Nielsen K.F."/>
            <person name="Lyhne E.K."/>
            <person name="Kogle M.E."/>
            <person name="Kuo A."/>
            <person name="Riley R."/>
            <person name="Clum A."/>
            <person name="Nolan M."/>
            <person name="Lipzen A."/>
            <person name="Salamov A."/>
            <person name="Henrissat B."/>
            <person name="Wiebenga A."/>
            <person name="De vries R.P."/>
            <person name="Grigoriev I.V."/>
            <person name="Mortensen U.H."/>
            <person name="Andersen M.R."/>
            <person name="Baker S.E."/>
        </authorList>
    </citation>
    <scope>NUCLEOTIDE SEQUENCE [LARGE SCALE GENOMIC DNA]</scope>
    <source>
        <strain evidence="6 7">CBS 121057</strain>
    </source>
</reference>
<evidence type="ECO:0000256" key="4">
    <source>
        <dbReference type="ARBA" id="ARBA00039045"/>
    </source>
</evidence>
<comment type="similarity">
    <text evidence="1">Belongs to the carbon-nitrogen hydrolase superfamily. Nitrilase family.</text>
</comment>
<evidence type="ECO:0000256" key="1">
    <source>
        <dbReference type="ARBA" id="ARBA00008129"/>
    </source>
</evidence>
<dbReference type="CDD" id="cd07564">
    <property type="entry name" value="nitrilases_CHs"/>
    <property type="match status" value="1"/>
</dbReference>
<sequence length="390" mass="42782">MTQVRVGAVQAEPGWVDLAASVAKTIALIQEAGAKGINVLGFPEVWIPGYLWTMWTGSVVDNMELMHQYIANSLRRDSPEMRSIQQAVKEAGLFIVLGHSERDGGSLYMAQSFINPAGEIVHHRRKIKPTHVERSIWGEGQAESLQTVVDSPFGRIGGLNCWEHLQPLLRFYEYSQGVQIHVASWPPEFPAPKGLKWPFHETDVASRNASQFFAIEGQAFVLVCTQVVKEESLQKQNLTQGGVIQAPGGGFSAIFGPDGACLVEASSGSEECILEAEIDLQDIDYAKAMIDTVGHYSRPDLLSLKVNTQTANKAKMSKALGSFVEKAKAIKNGPSKFTSTAVEGSRLIPSRTKDAEFQFRVDASHYDEKTKRLNVALQVNSQAKSPVLKD</sequence>
<dbReference type="GO" id="GO:0016836">
    <property type="term" value="F:hydro-lyase activity"/>
    <property type="evidence" value="ECO:0007669"/>
    <property type="project" value="UniProtKB-ARBA"/>
</dbReference>
<dbReference type="Gene3D" id="3.60.110.10">
    <property type="entry name" value="Carbon-nitrogen hydrolase"/>
    <property type="match status" value="1"/>
</dbReference>
<keyword evidence="7" id="KW-1185">Reference proteome</keyword>
<dbReference type="AlphaFoldDB" id="A0A319E2V0"/>
<organism evidence="6 7">
    <name type="scientific">Aspergillus sclerotiicarbonarius (strain CBS 121057 / IBT 28362)</name>
    <dbReference type="NCBI Taxonomy" id="1448318"/>
    <lineage>
        <taxon>Eukaryota</taxon>
        <taxon>Fungi</taxon>
        <taxon>Dikarya</taxon>
        <taxon>Ascomycota</taxon>
        <taxon>Pezizomycotina</taxon>
        <taxon>Eurotiomycetes</taxon>
        <taxon>Eurotiomycetidae</taxon>
        <taxon>Eurotiales</taxon>
        <taxon>Aspergillaceae</taxon>
        <taxon>Aspergillus</taxon>
        <taxon>Aspergillus subgen. Circumdati</taxon>
    </lineage>
</organism>